<protein>
    <recommendedName>
        <fullName evidence="1">diguanylate cyclase</fullName>
        <ecNumber evidence="1">2.7.7.65</ecNumber>
    </recommendedName>
</protein>
<dbReference type="PROSITE" id="PS50887">
    <property type="entry name" value="GGDEF"/>
    <property type="match status" value="1"/>
</dbReference>
<evidence type="ECO:0000313" key="6">
    <source>
        <dbReference type="EMBL" id="QSI77139.1"/>
    </source>
</evidence>
<dbReference type="EC" id="2.7.7.65" evidence="1"/>
<comment type="catalytic activity">
    <reaction evidence="2">
        <text>2 GTP = 3',3'-c-di-GMP + 2 diphosphate</text>
        <dbReference type="Rhea" id="RHEA:24898"/>
        <dbReference type="ChEBI" id="CHEBI:33019"/>
        <dbReference type="ChEBI" id="CHEBI:37565"/>
        <dbReference type="ChEBI" id="CHEBI:58805"/>
        <dbReference type="EC" id="2.7.7.65"/>
    </reaction>
</comment>
<organism evidence="6 7">
    <name type="scientific">Niveibacterium microcysteis</name>
    <dbReference type="NCBI Taxonomy" id="2811415"/>
    <lineage>
        <taxon>Bacteria</taxon>
        <taxon>Pseudomonadati</taxon>
        <taxon>Pseudomonadota</taxon>
        <taxon>Betaproteobacteria</taxon>
        <taxon>Rhodocyclales</taxon>
        <taxon>Rhodocyclaceae</taxon>
        <taxon>Niveibacterium</taxon>
    </lineage>
</organism>
<dbReference type="InterPro" id="IPR029787">
    <property type="entry name" value="Nucleotide_cyclase"/>
</dbReference>
<feature type="domain" description="Response regulatory" evidence="4">
    <location>
        <begin position="233"/>
        <end position="350"/>
    </location>
</feature>
<gene>
    <name evidence="6" type="ORF">JY500_00365</name>
</gene>
<sequence>MINRVELHSAWNALVQAWRPVWQASHDMARWQAFATHCERLAQLAHAGELAAVETAMAPLVDFLATLRTPGDAEKARVDQLLPGVFAAVRSALAERARQPERVPGDDSLPLVVMLARDGQAYTDLAQQMEHYGYSFKVFSQYRHGVRYAAMNRAVAVIAELSGELDAETTAVITEMNRCNLKWFALSPEGSFNIRLQAVRHDAQGFFVAPMSVSALVDAVDPLAFEYKDEPYRVLTLDDSPTVLATVERILGQFPNIHVRGLREPSRILETLMDFAPDVLLLDFHMDGCTGLEVARIIRQNKAFESIPIAFLTSETSESIQQEAMRQGGDDFLTKPISAAQLVNAVVSKAERYRGLRRLMVEDSLTGLYNHVKTKTLLQQTLLLADRQGVPVSYAILDIDHFKQVNDTYGHTTGDKVIKSLARYLRLRMRRSDVVGRYGGEEFVVVLFDSTPEDALERVEALRRGFSGIFHQTDQGLFAASFSAGIAHFPAYPTMMELMVAADDALYASKRAGRNRCTLAERSIPD</sequence>
<dbReference type="NCBIfam" id="TIGR00254">
    <property type="entry name" value="GGDEF"/>
    <property type="match status" value="1"/>
</dbReference>
<dbReference type="PROSITE" id="PS50110">
    <property type="entry name" value="RESPONSE_REGULATORY"/>
    <property type="match status" value="1"/>
</dbReference>
<dbReference type="RefSeq" id="WP_172201989.1">
    <property type="nucleotide sequence ID" value="NZ_CP071060.1"/>
</dbReference>
<dbReference type="Gene3D" id="3.30.70.270">
    <property type="match status" value="1"/>
</dbReference>
<reference evidence="6 7" key="1">
    <citation type="submission" date="2021-02" db="EMBL/GenBank/DDBJ databases">
        <title>Niveibacterium changnyeongensis HC41.</title>
        <authorList>
            <person name="Kang M."/>
        </authorList>
    </citation>
    <scope>NUCLEOTIDE SEQUENCE [LARGE SCALE GENOMIC DNA]</scope>
    <source>
        <strain evidence="6 7">HC41</strain>
    </source>
</reference>
<dbReference type="Gene3D" id="3.40.50.2300">
    <property type="match status" value="1"/>
</dbReference>
<dbReference type="PANTHER" id="PTHR45138">
    <property type="entry name" value="REGULATORY COMPONENTS OF SENSORY TRANSDUCTION SYSTEM"/>
    <property type="match status" value="1"/>
</dbReference>
<dbReference type="SUPFAM" id="SSF55073">
    <property type="entry name" value="Nucleotide cyclase"/>
    <property type="match status" value="1"/>
</dbReference>
<name>A0ABX7M5V0_9RHOO</name>
<dbReference type="SMART" id="SM00267">
    <property type="entry name" value="GGDEF"/>
    <property type="match status" value="1"/>
</dbReference>
<dbReference type="Proteomes" id="UP000663570">
    <property type="component" value="Chromosome"/>
</dbReference>
<dbReference type="InterPro" id="IPR050469">
    <property type="entry name" value="Diguanylate_Cyclase"/>
</dbReference>
<dbReference type="Pfam" id="PF00990">
    <property type="entry name" value="GGDEF"/>
    <property type="match status" value="1"/>
</dbReference>
<evidence type="ECO:0000256" key="3">
    <source>
        <dbReference type="PROSITE-ProRule" id="PRU00169"/>
    </source>
</evidence>
<dbReference type="SUPFAM" id="SSF52172">
    <property type="entry name" value="CheY-like"/>
    <property type="match status" value="1"/>
</dbReference>
<evidence type="ECO:0000256" key="2">
    <source>
        <dbReference type="ARBA" id="ARBA00034247"/>
    </source>
</evidence>
<dbReference type="InterPro" id="IPR001789">
    <property type="entry name" value="Sig_transdc_resp-reg_receiver"/>
</dbReference>
<dbReference type="CDD" id="cd01949">
    <property type="entry name" value="GGDEF"/>
    <property type="match status" value="1"/>
</dbReference>
<dbReference type="InterPro" id="IPR000160">
    <property type="entry name" value="GGDEF_dom"/>
</dbReference>
<dbReference type="SMART" id="SM00448">
    <property type="entry name" value="REC"/>
    <property type="match status" value="1"/>
</dbReference>
<feature type="modified residue" description="4-aspartylphosphate" evidence="3">
    <location>
        <position position="283"/>
    </location>
</feature>
<keyword evidence="3" id="KW-0597">Phosphoprotein</keyword>
<dbReference type="InterPro" id="IPR043128">
    <property type="entry name" value="Rev_trsase/Diguanyl_cyclase"/>
</dbReference>
<evidence type="ECO:0000256" key="1">
    <source>
        <dbReference type="ARBA" id="ARBA00012528"/>
    </source>
</evidence>
<dbReference type="InterPro" id="IPR011006">
    <property type="entry name" value="CheY-like_superfamily"/>
</dbReference>
<feature type="domain" description="GGDEF" evidence="5">
    <location>
        <begin position="390"/>
        <end position="522"/>
    </location>
</feature>
<keyword evidence="7" id="KW-1185">Reference proteome</keyword>
<proteinExistence type="predicted"/>
<accession>A0ABX7M5V0</accession>
<dbReference type="EMBL" id="CP071060">
    <property type="protein sequence ID" value="QSI77139.1"/>
    <property type="molecule type" value="Genomic_DNA"/>
</dbReference>
<dbReference type="PANTHER" id="PTHR45138:SF9">
    <property type="entry name" value="DIGUANYLATE CYCLASE DGCM-RELATED"/>
    <property type="match status" value="1"/>
</dbReference>
<evidence type="ECO:0000313" key="7">
    <source>
        <dbReference type="Proteomes" id="UP000663570"/>
    </source>
</evidence>
<dbReference type="Pfam" id="PF00072">
    <property type="entry name" value="Response_reg"/>
    <property type="match status" value="1"/>
</dbReference>
<evidence type="ECO:0000259" key="4">
    <source>
        <dbReference type="PROSITE" id="PS50110"/>
    </source>
</evidence>
<evidence type="ECO:0000259" key="5">
    <source>
        <dbReference type="PROSITE" id="PS50887"/>
    </source>
</evidence>